<feature type="transmembrane region" description="Helical" evidence="5">
    <location>
        <begin position="26"/>
        <end position="52"/>
    </location>
</feature>
<evidence type="ECO:0000256" key="5">
    <source>
        <dbReference type="SAM" id="Phobius"/>
    </source>
</evidence>
<organism evidence="7">
    <name type="scientific">Telmatobacter sp. DSM 110680</name>
    <dbReference type="NCBI Taxonomy" id="3036704"/>
    <lineage>
        <taxon>Bacteria</taxon>
        <taxon>Pseudomonadati</taxon>
        <taxon>Acidobacteriota</taxon>
        <taxon>Terriglobia</taxon>
        <taxon>Terriglobales</taxon>
        <taxon>Acidobacteriaceae</taxon>
        <taxon>Telmatobacter</taxon>
    </lineage>
</organism>
<dbReference type="PANTHER" id="PTHR36985">
    <property type="entry name" value="TRANSLOCATION AND ASSEMBLY MODULE SUBUNIT TAMB"/>
    <property type="match status" value="1"/>
</dbReference>
<comment type="subcellular location">
    <subcellularLocation>
        <location evidence="1">Membrane</location>
        <topology evidence="1">Single-pass membrane protein</topology>
    </subcellularLocation>
</comment>
<dbReference type="GO" id="GO:0009306">
    <property type="term" value="P:protein secretion"/>
    <property type="evidence" value="ECO:0007669"/>
    <property type="project" value="InterPro"/>
</dbReference>
<dbReference type="Pfam" id="PF04357">
    <property type="entry name" value="TamB"/>
    <property type="match status" value="1"/>
</dbReference>
<protein>
    <submittedName>
        <fullName evidence="7">Translocation/assembly module TamB domain-containing protein</fullName>
    </submittedName>
</protein>
<evidence type="ECO:0000256" key="3">
    <source>
        <dbReference type="ARBA" id="ARBA00022989"/>
    </source>
</evidence>
<dbReference type="RefSeq" id="WP_348261945.1">
    <property type="nucleotide sequence ID" value="NZ_CP121196.1"/>
</dbReference>
<feature type="domain" description="Translocation and assembly module TamB C-terminal" evidence="6">
    <location>
        <begin position="1019"/>
        <end position="1345"/>
    </location>
</feature>
<reference evidence="7" key="1">
    <citation type="submission" date="2023-03" db="EMBL/GenBank/DDBJ databases">
        <title>Edaphobacter sp.</title>
        <authorList>
            <person name="Huber K.J."/>
            <person name="Papendorf J."/>
            <person name="Pilke C."/>
            <person name="Bunk B."/>
            <person name="Sproeer C."/>
            <person name="Pester M."/>
        </authorList>
    </citation>
    <scope>NUCLEOTIDE SEQUENCE</scope>
    <source>
        <strain evidence="7">DSM 110680</strain>
    </source>
</reference>
<evidence type="ECO:0000256" key="2">
    <source>
        <dbReference type="ARBA" id="ARBA00022692"/>
    </source>
</evidence>
<evidence type="ECO:0000256" key="1">
    <source>
        <dbReference type="ARBA" id="ARBA00004167"/>
    </source>
</evidence>
<dbReference type="PANTHER" id="PTHR36985:SF1">
    <property type="entry name" value="TRANSLOCATION AND ASSEMBLY MODULE SUBUNIT TAMB"/>
    <property type="match status" value="1"/>
</dbReference>
<name>A0AAU7DHB9_9BACT</name>
<evidence type="ECO:0000259" key="6">
    <source>
        <dbReference type="Pfam" id="PF04357"/>
    </source>
</evidence>
<accession>A0AAU7DHB9</accession>
<gene>
    <name evidence="7" type="ORF">P8935_19340</name>
</gene>
<keyword evidence="4 5" id="KW-0472">Membrane</keyword>
<dbReference type="EMBL" id="CP121196">
    <property type="protein sequence ID" value="XBH16716.1"/>
    <property type="molecule type" value="Genomic_DNA"/>
</dbReference>
<sequence>MANIYRTSGESDTREPQPRRSFRRPLLIVAKFFATVIVFPILLGALVFFFVLNSSRGHAYLIDVIQKKAAESLGVPVRLQNLDLHLATLSVDLYGLTIDGAAPHSNPPLLQIQHAEAGVRVVSVLGREWYFDSIRIDNPVAQIFVDKNGISNIPTIKSSNNSNTSVFDLGIRHAVLTNGAVFYNNQPSAIALDLRDVQFNASFNSLLRKYSGTLVYSDGRLNYSGTQAPPHALSVQFDATPATLHLSPAKIQSGNSQVVLNATVNNYNSPIVQTEYNATVDGAQLASILHDPSIPSGLVAVSGTAQYQAAAGRTFVQSLTVNGDLNSHELIANTSSIRAEASNIAGHYSLANGDATLRDFRASLLGGEVTAQGTMKNIGADSRTKLDASLRGISLAQAKRMMGATASTGTVAIAGTLNATATATWGKTFDDLVAHTDATIKAGVDRAQIPKRIAAAGSSQTVANNDVPVNGPVPVNGVLHATYTGKNQELAVDHSYFRTPQSNLNLNGKVSKNSSLAVQLQANDLREIEDIADLFRVPAPSQPLQSFGLAGTASFNGVVRGSTSAPHLTGLLTAQNLQVQGSAWKLVRTNVDASPSQVSLQHAELDPATQGRVTMNASAQLRQWAFSKSSPVDLQLNASQMDISELAKLAGQQIPATGTLAADIKMHGSVLNPQGNGTVTLTKAAAYGEPISSAKVTFNGSGDQAHANLSIAAPAGTLEAKLTASLNNRTYTADLTSSGIHLDKLQTLKDNSASPTGVVSINAKGQGSFDNPQVDATIQIPSLVVEQQTISDIHLQASLANHQATAQLTSSAVNTSIKANAKVLLTGDYPADATLDTQGIPLGPLLAVYAPEQAANITGQTEVHATLHGPLKNKRMLEGHVTIPVLKLAYGSTVQLAETAPIHVDYKDGVINVQRSSIRGTDTDLQFQGTIPTIGDAPMSVLLLGNVDLHLAQLFNPDLRTSGQIKFNINSYGAARGPDFGGTIEIVDAAMATPDLPVGLQHCNGTLALNKDRINITQFKGNVGGGTLTAQGGVALRPSIQFDLGASAQDVRMLYPQGMRESINANLRFTGTTTNALLGGSVNLSDLSFTSGFDLNSFIDQFTGGVEAPPSQGFTQNVALNLALRSSNNVNLVSRTLSVGGSANLQVRGTMAEPVILGRANLTGGDIILNGNRFVLTGGTIQFVNPSETQPVVNLTLTTSIQQYNINLRFEGPVDQLRTQYSSDPALPSADIIHLLAFGQTTEASAANSTPANQAAETLVANQVSSQVTSRLSKVAGISQLSINPVLAGSNAQGPAGANITVQQRVTGNLFVTFSSNVQTTQGQTIQGQYQVTPRVAVSATRDPNGGFAFDTLIKKSW</sequence>
<dbReference type="InterPro" id="IPR007452">
    <property type="entry name" value="TamB_C"/>
</dbReference>
<keyword evidence="3 5" id="KW-1133">Transmembrane helix</keyword>
<keyword evidence="2 5" id="KW-0812">Transmembrane</keyword>
<dbReference type="GO" id="GO:0005886">
    <property type="term" value="C:plasma membrane"/>
    <property type="evidence" value="ECO:0007669"/>
    <property type="project" value="InterPro"/>
</dbReference>
<proteinExistence type="predicted"/>
<evidence type="ECO:0000256" key="4">
    <source>
        <dbReference type="ARBA" id="ARBA00023136"/>
    </source>
</evidence>
<dbReference type="InterPro" id="IPR008023">
    <property type="entry name" value="DUF748"/>
</dbReference>
<evidence type="ECO:0000313" key="7">
    <source>
        <dbReference type="EMBL" id="XBH16716.1"/>
    </source>
</evidence>
<dbReference type="Pfam" id="PF05359">
    <property type="entry name" value="DUF748"/>
    <property type="match status" value="1"/>
</dbReference>